<sequence length="1001" mass="110001">MLGSRSDLWNSLARPKKNRPRILNILGWMEWLQMNDEYGRALTKLGLDSLRHRFTETGASRDPFKASVVLDVASLVLFGCSLIPTRLKILLDNLLAHLSEEEQSRILSCFAWDRTSYERGYFRLNRQGQLMESWSTCNREEEPLIIQQFLRFVETRKIAQQMLLEEDRCRLSGIPFLPHLTSPPPVSLPIPVSLHSKESHPPRSNPSDVNTNTPPPPSHRPNTPPPPPPPRPQANLLPSPLVSPRLSPTSSPLNKLQSMQPRDFRDPRSEMPKKMSQPPTSQGLPVSLPSNSLATSNQSSLPALSQSGPAGLVTSPPSSGSRNRPENSLKRRWDTTNLGTPLIHPATGKKRVQCNACLKTFCDKGALKIHFSAVHLREMHKCTVEGCTMRFSSRRSRNRHSANPNPKLHTPHHRRKISPHDGRSAFPGIIPGVLPQVATSGGMLPMALNPLLNPAAAPMLHSHQPIDLTNGSLDLRIPKSEHIHPGSLSWPSRDREKSVLSTSASSPPTSVSPGGPTASHTSDDRNICSPLNPSDLSDFNDGDGLSQGSDISITGDPNDLTSEESDVTCMKEEEAVPRSRKRKSLNPTKYDRRMEGEDVPRGEESTTKDPAEEDSTGEEPAEKSLKTDPKATEEEAKERAPENTGESEEGVEEKCEEGAEQTEGGKSPSVSKETDEKLVEAEDTKLKCKTEPEKEKDQCSDDGERISDETPEAKLTQDTLRHLESFSKANFSGGSLSGFPLPPGLVSLSFPIPGFPPSPPQQSGQDNASDTERPPSSESPDSDQGINIDVPLDKDNPRKCAQCGKVFQNHFGVKTHFQNVHLKLMHYCTVEGCNAAFPSKRSRDRHSSNLNLHRKLLSTSDKLGFIPGLDRFNIPPEHLRPDFLARMYSDQFALQQFYPGATGPPGADPSKQIPPVLAHQLLGNGERIHPFPFFLPPGTPFPGPSPFPAPSSPSPNNSHSPKSHNGDARGDDKPALPDRSSHPQAPFPFLFPHVSLADSQP</sequence>
<feature type="region of interest" description="Disordered" evidence="1">
    <location>
        <begin position="933"/>
        <end position="1001"/>
    </location>
</feature>
<feature type="compositionally biased region" description="Basic and acidic residues" evidence="1">
    <location>
        <begin position="964"/>
        <end position="981"/>
    </location>
</feature>
<dbReference type="PANTHER" id="PTHR15021:SF0">
    <property type="entry name" value="DISCO-RELATED, ISOFORM A-RELATED"/>
    <property type="match status" value="1"/>
</dbReference>
<feature type="compositionally biased region" description="Low complexity" evidence="1">
    <location>
        <begin position="233"/>
        <end position="253"/>
    </location>
</feature>
<gene>
    <name evidence="2" type="ORF">CTOB1V02_LOCUS207</name>
</gene>
<proteinExistence type="predicted"/>
<dbReference type="SMART" id="SM00355">
    <property type="entry name" value="ZnF_C2H2"/>
    <property type="match status" value="4"/>
</dbReference>
<dbReference type="GO" id="GO:0005634">
    <property type="term" value="C:nucleus"/>
    <property type="evidence" value="ECO:0007669"/>
    <property type="project" value="TreeGrafter"/>
</dbReference>
<dbReference type="Gene3D" id="3.30.160.60">
    <property type="entry name" value="Classic Zinc Finger"/>
    <property type="match status" value="1"/>
</dbReference>
<dbReference type="PROSITE" id="PS00028">
    <property type="entry name" value="ZINC_FINGER_C2H2_1"/>
    <property type="match status" value="2"/>
</dbReference>
<feature type="compositionally biased region" description="Pro residues" evidence="1">
    <location>
        <begin position="213"/>
        <end position="232"/>
    </location>
</feature>
<feature type="compositionally biased region" description="Basic and acidic residues" evidence="1">
    <location>
        <begin position="672"/>
        <end position="712"/>
    </location>
</feature>
<name>A0A7R8ZJY1_9CRUS</name>
<dbReference type="AlphaFoldDB" id="A0A7R8ZJY1"/>
<feature type="compositionally biased region" description="Basic and acidic residues" evidence="1">
    <location>
        <begin position="620"/>
        <end position="641"/>
    </location>
</feature>
<protein>
    <submittedName>
        <fullName evidence="2">Uncharacterized protein</fullName>
    </submittedName>
</protein>
<organism evidence="2">
    <name type="scientific">Cyprideis torosa</name>
    <dbReference type="NCBI Taxonomy" id="163714"/>
    <lineage>
        <taxon>Eukaryota</taxon>
        <taxon>Metazoa</taxon>
        <taxon>Ecdysozoa</taxon>
        <taxon>Arthropoda</taxon>
        <taxon>Crustacea</taxon>
        <taxon>Oligostraca</taxon>
        <taxon>Ostracoda</taxon>
        <taxon>Podocopa</taxon>
        <taxon>Podocopida</taxon>
        <taxon>Cytherocopina</taxon>
        <taxon>Cytheroidea</taxon>
        <taxon>Cytherideidae</taxon>
        <taxon>Cyprideis</taxon>
    </lineage>
</organism>
<dbReference type="OrthoDB" id="10070972at2759"/>
<dbReference type="InterPro" id="IPR040436">
    <property type="entry name" value="Disconnected-like"/>
</dbReference>
<dbReference type="InterPro" id="IPR013087">
    <property type="entry name" value="Znf_C2H2_type"/>
</dbReference>
<evidence type="ECO:0000313" key="2">
    <source>
        <dbReference type="EMBL" id="CAD7222192.1"/>
    </source>
</evidence>
<feature type="compositionally biased region" description="Basic and acidic residues" evidence="1">
    <location>
        <begin position="589"/>
        <end position="610"/>
    </location>
</feature>
<feature type="region of interest" description="Disordered" evidence="1">
    <location>
        <begin position="393"/>
        <end position="425"/>
    </location>
</feature>
<dbReference type="EMBL" id="OB660035">
    <property type="protein sequence ID" value="CAD7222192.1"/>
    <property type="molecule type" value="Genomic_DNA"/>
</dbReference>
<reference evidence="2" key="1">
    <citation type="submission" date="2020-11" db="EMBL/GenBank/DDBJ databases">
        <authorList>
            <person name="Tran Van P."/>
        </authorList>
    </citation>
    <scope>NUCLEOTIDE SEQUENCE</scope>
</reference>
<evidence type="ECO:0000256" key="1">
    <source>
        <dbReference type="SAM" id="MobiDB-lite"/>
    </source>
</evidence>
<dbReference type="PROSITE" id="PS50157">
    <property type="entry name" value="ZINC_FINGER_C2H2_2"/>
    <property type="match status" value="2"/>
</dbReference>
<dbReference type="PANTHER" id="PTHR15021">
    <property type="entry name" value="DISCONNECTED-RELATED"/>
    <property type="match status" value="1"/>
</dbReference>
<feature type="compositionally biased region" description="Polar residues" evidence="1">
    <location>
        <begin position="277"/>
        <end position="308"/>
    </location>
</feature>
<feature type="region of interest" description="Disordered" evidence="1">
    <location>
        <begin position="188"/>
        <end position="344"/>
    </location>
</feature>
<dbReference type="GO" id="GO:0006355">
    <property type="term" value="P:regulation of DNA-templated transcription"/>
    <property type="evidence" value="ECO:0007669"/>
    <property type="project" value="TreeGrafter"/>
</dbReference>
<feature type="compositionally biased region" description="Pro residues" evidence="1">
    <location>
        <begin position="933"/>
        <end position="953"/>
    </location>
</feature>
<feature type="compositionally biased region" description="Basic and acidic residues" evidence="1">
    <location>
        <begin position="323"/>
        <end position="334"/>
    </location>
</feature>
<feature type="region of interest" description="Disordered" evidence="1">
    <location>
        <begin position="750"/>
        <end position="794"/>
    </location>
</feature>
<feature type="region of interest" description="Disordered" evidence="1">
    <location>
        <begin position="478"/>
        <end position="719"/>
    </location>
</feature>
<feature type="compositionally biased region" description="Basic and acidic residues" evidence="1">
    <location>
        <begin position="262"/>
        <end position="273"/>
    </location>
</feature>
<feature type="compositionally biased region" description="Low complexity" evidence="1">
    <location>
        <begin position="499"/>
        <end position="519"/>
    </location>
</feature>
<accession>A0A7R8ZJY1</accession>